<evidence type="ECO:0000256" key="9">
    <source>
        <dbReference type="PROSITE-ProRule" id="PRU00196"/>
    </source>
</evidence>
<feature type="disulfide bond" evidence="9">
    <location>
        <begin position="417"/>
        <end position="427"/>
    </location>
</feature>
<organism evidence="13 14">
    <name type="scientific">Exaiptasia diaphana</name>
    <name type="common">Tropical sea anemone</name>
    <name type="synonym">Aiptasia pulchella</name>
    <dbReference type="NCBI Taxonomy" id="2652724"/>
    <lineage>
        <taxon>Eukaryota</taxon>
        <taxon>Metazoa</taxon>
        <taxon>Cnidaria</taxon>
        <taxon>Anthozoa</taxon>
        <taxon>Hexacorallia</taxon>
        <taxon>Actiniaria</taxon>
        <taxon>Aiptasiidae</taxon>
        <taxon>Exaiptasia</taxon>
    </lineage>
</organism>
<evidence type="ECO:0000256" key="5">
    <source>
        <dbReference type="ARBA" id="ARBA00022989"/>
    </source>
</evidence>
<dbReference type="PROSITE" id="PS50287">
    <property type="entry name" value="SRCR_2"/>
    <property type="match status" value="6"/>
</dbReference>
<evidence type="ECO:0000313" key="13">
    <source>
        <dbReference type="EnsemblMetazoa" id="XP_028518376.1"/>
    </source>
</evidence>
<feature type="region of interest" description="Disordered" evidence="10">
    <location>
        <begin position="975"/>
        <end position="1010"/>
    </location>
</feature>
<name>A0A913YWD7_EXADI</name>
<dbReference type="InterPro" id="IPR057598">
    <property type="entry name" value="Fn3_PTPRU"/>
</dbReference>
<evidence type="ECO:0000256" key="3">
    <source>
        <dbReference type="ARBA" id="ARBA00022729"/>
    </source>
</evidence>
<dbReference type="PRINTS" id="PR00258">
    <property type="entry name" value="SPERACTRCPTR"/>
</dbReference>
<dbReference type="AlphaFoldDB" id="A0A913YWD7"/>
<feature type="domain" description="SRCR" evidence="12">
    <location>
        <begin position="238"/>
        <end position="339"/>
    </location>
</feature>
<feature type="domain" description="SRCR" evidence="12">
    <location>
        <begin position="564"/>
        <end position="661"/>
    </location>
</feature>
<reference evidence="13" key="1">
    <citation type="submission" date="2022-11" db="UniProtKB">
        <authorList>
            <consortium name="EnsemblMetazoa"/>
        </authorList>
    </citation>
    <scope>IDENTIFICATION</scope>
</reference>
<keyword evidence="4" id="KW-0677">Repeat</keyword>
<keyword evidence="14" id="KW-1185">Reference proteome</keyword>
<evidence type="ECO:0000256" key="7">
    <source>
        <dbReference type="ARBA" id="ARBA00023157"/>
    </source>
</evidence>
<keyword evidence="7 9" id="KW-1015">Disulfide bond</keyword>
<accession>A0A913YWD7</accession>
<dbReference type="Pfam" id="PF00530">
    <property type="entry name" value="SRCR"/>
    <property type="match status" value="6"/>
</dbReference>
<feature type="disulfide bond" evidence="9">
    <location>
        <begin position="199"/>
        <end position="209"/>
    </location>
</feature>
<evidence type="ECO:0000313" key="14">
    <source>
        <dbReference type="Proteomes" id="UP000887567"/>
    </source>
</evidence>
<evidence type="ECO:0000259" key="12">
    <source>
        <dbReference type="PROSITE" id="PS50287"/>
    </source>
</evidence>
<keyword evidence="5 11" id="KW-1133">Transmembrane helix</keyword>
<evidence type="ECO:0000256" key="8">
    <source>
        <dbReference type="ARBA" id="ARBA00023180"/>
    </source>
</evidence>
<comment type="subcellular location">
    <subcellularLocation>
        <location evidence="1">Membrane</location>
        <topology evidence="1">Single-pass type I membrane protein</topology>
    </subcellularLocation>
</comment>
<evidence type="ECO:0000256" key="4">
    <source>
        <dbReference type="ARBA" id="ARBA00022737"/>
    </source>
</evidence>
<comment type="caution">
    <text evidence="9">Lacks conserved residue(s) required for the propagation of feature annotation.</text>
</comment>
<dbReference type="RefSeq" id="XP_028518376.1">
    <property type="nucleotide sequence ID" value="XM_028662575.1"/>
</dbReference>
<dbReference type="Proteomes" id="UP000887567">
    <property type="component" value="Unplaced"/>
</dbReference>
<keyword evidence="8" id="KW-0325">Glycoprotein</keyword>
<feature type="disulfide bond" evidence="9">
    <location>
        <begin position="527"/>
        <end position="537"/>
    </location>
</feature>
<dbReference type="OrthoDB" id="536948at2759"/>
<keyword evidence="6 11" id="KW-0472">Membrane</keyword>
<dbReference type="InterPro" id="IPR001190">
    <property type="entry name" value="SRCR"/>
</dbReference>
<evidence type="ECO:0000256" key="11">
    <source>
        <dbReference type="SAM" id="Phobius"/>
    </source>
</evidence>
<dbReference type="PROSITE" id="PS00420">
    <property type="entry name" value="SRCR_1"/>
    <property type="match status" value="1"/>
</dbReference>
<feature type="transmembrane region" description="Helical" evidence="11">
    <location>
        <begin position="7"/>
        <end position="29"/>
    </location>
</feature>
<feature type="disulfide bond" evidence="9">
    <location>
        <begin position="629"/>
        <end position="639"/>
    </location>
</feature>
<evidence type="ECO:0000256" key="10">
    <source>
        <dbReference type="SAM" id="MobiDB-lite"/>
    </source>
</evidence>
<feature type="domain" description="SRCR" evidence="12">
    <location>
        <begin position="133"/>
        <end position="230"/>
    </location>
</feature>
<dbReference type="InterPro" id="IPR036772">
    <property type="entry name" value="SRCR-like_dom_sf"/>
</dbReference>
<feature type="domain" description="SRCR" evidence="12">
    <location>
        <begin position="457"/>
        <end position="556"/>
    </location>
</feature>
<keyword evidence="2 11" id="KW-0812">Transmembrane</keyword>
<keyword evidence="3" id="KW-0732">Signal</keyword>
<dbReference type="Pfam" id="PF23144">
    <property type="entry name" value="Fn3_PTPRU"/>
    <property type="match status" value="2"/>
</dbReference>
<dbReference type="GeneID" id="110250385"/>
<feature type="disulfide bond" evidence="9">
    <location>
        <begin position="95"/>
        <end position="105"/>
    </location>
</feature>
<dbReference type="Gene3D" id="3.10.250.10">
    <property type="entry name" value="SRCR-like domain"/>
    <property type="match status" value="6"/>
</dbReference>
<feature type="transmembrane region" description="Helical" evidence="11">
    <location>
        <begin position="947"/>
        <end position="971"/>
    </location>
</feature>
<dbReference type="SUPFAM" id="SSF56487">
    <property type="entry name" value="SRCR-like"/>
    <property type="match status" value="6"/>
</dbReference>
<dbReference type="PANTHER" id="PTHR48071:SF18">
    <property type="entry name" value="DELETED IN MALIGNANT BRAIN TUMORS 1 PROTEIN-RELATED"/>
    <property type="match status" value="1"/>
</dbReference>
<feature type="disulfide bond" evidence="9">
    <location>
        <begin position="310"/>
        <end position="320"/>
    </location>
</feature>
<feature type="disulfide bond" evidence="9">
    <location>
        <begin position="483"/>
        <end position="547"/>
    </location>
</feature>
<protein>
    <recommendedName>
        <fullName evidence="12">SRCR domain-containing protein</fullName>
    </recommendedName>
</protein>
<evidence type="ECO:0000256" key="1">
    <source>
        <dbReference type="ARBA" id="ARBA00004479"/>
    </source>
</evidence>
<evidence type="ECO:0000256" key="2">
    <source>
        <dbReference type="ARBA" id="ARBA00022692"/>
    </source>
</evidence>
<dbReference type="SMART" id="SM00202">
    <property type="entry name" value="SR"/>
    <property type="match status" value="6"/>
</dbReference>
<evidence type="ECO:0000256" key="6">
    <source>
        <dbReference type="ARBA" id="ARBA00023136"/>
    </source>
</evidence>
<dbReference type="PANTHER" id="PTHR48071">
    <property type="entry name" value="SRCR DOMAIN-CONTAINING PROTEIN"/>
    <property type="match status" value="1"/>
</dbReference>
<sequence length="1074" mass="119684">MERIQVNVFFIWFLAGICCVLGTAPLRLLGKASSPSLVQGILQIYYNGQWGTICSNSWYWAETNVACKQLGYDGAITYTHLGQGPDPIWLDSVNCHGGESSVDQCTHRGWGTHGCGHSQDVGIVCYTGPPVKVRLIGDVPNAGRVQLFYRGVWKNLCDSNWYSSQANVICRMAGYPDGYAVYFHHYKGSGDVWLSSSSCNGYEQFIESCTNLNWGKATCSNNSLAGVICKSGTPNVAFRLVSAQAPHAGRLEMRYYGSWKPVYFSSLFGYYHWKENSNVICRMMGYNQSIGVNELQESSESSIFRIYIDCSGLESTVEQCLLYHVSGRNSHYNSWIACKTDAGSRFTVRLMDGTSLNDGRVEIGYSGVWGTVSDMYSSWNLKAAYVVCHMLGYRNASWTGRARVLGKGFIMRIHKHCKGNETSLEYCEQYSYAWYLHHSNDVGLRCSGQEDPLTLEVRLESGDATPHSGRVGIRYGNSWSTLCYQGLDYHDVKVICRMLGYVDVDHVYAVMTPSSADGRVWLSGVECNGTEASILNCSRTGWWQTSCDHDAVVTCKTGTTAIDIRLENSSTPHSGRVGILYDSNWGTLCNKGLSTNDAKVICRMLGYDGVSHVFTIPGNGTIWLSDLECNGAEDSIVDCGHSGWWQTRNCSHDQDAAVTCKIADAPHFQIEAKDQITCCTVTLSLTKTTKSFDARLKSSYQFIVEKGREMPSPITSTNNVSIEICPAISKTVFSDAYIAAEVPTTPNNAKSFIIGDGLNYRGYHNVPLDPGCIYRVQVRVVTMAMNRKKVFGKSSFARFTTRPKIDPPEFEVTSSISINQTSAKITFIGKQQNLPRPNRWYQVVVERTYKDVFQSTKFAANHSYIAAEIPTTSSTFTIGDNAYYHGYKNPPLEPGCTYRVYLKVIIITLNEKRDISDATFVSFTTKFDGMHADTQERSKNSSNKEPLVTGLSVVMAITIVALIVYIVYNVVTKKRTKQRNGRTDNNRTTMEISDLASARAKRGESSDQQYQELNFPPQQNRTKDVLRLPHNSQDIYQSLSPQTKSQNNNGYVEEQPSLAYHVANISRTAECSIV</sequence>
<dbReference type="EnsemblMetazoa" id="XM_028662575.1">
    <property type="protein sequence ID" value="XP_028518376.1"/>
    <property type="gene ID" value="LOC110250385"/>
</dbReference>
<feature type="domain" description="SRCR" evidence="12">
    <location>
        <begin position="348"/>
        <end position="447"/>
    </location>
</feature>
<dbReference type="FunFam" id="3.10.250.10:FF:000016">
    <property type="entry name" value="Scavenger receptor cysteine-rich protein type 12"/>
    <property type="match status" value="2"/>
</dbReference>
<feature type="domain" description="SRCR" evidence="12">
    <location>
        <begin position="26"/>
        <end position="126"/>
    </location>
</feature>
<dbReference type="GO" id="GO:0016020">
    <property type="term" value="C:membrane"/>
    <property type="evidence" value="ECO:0007669"/>
    <property type="project" value="UniProtKB-SubCell"/>
</dbReference>
<dbReference type="FunFam" id="3.10.250.10:FF:000001">
    <property type="entry name" value="Lysyl oxidase 4 isoform X1"/>
    <property type="match status" value="2"/>
</dbReference>
<proteinExistence type="predicted"/>